<protein>
    <submittedName>
        <fullName evidence="2">Uncharacterized protein</fullName>
    </submittedName>
</protein>
<feature type="compositionally biased region" description="Basic and acidic residues" evidence="1">
    <location>
        <begin position="115"/>
        <end position="133"/>
    </location>
</feature>
<evidence type="ECO:0000256" key="1">
    <source>
        <dbReference type="SAM" id="MobiDB-lite"/>
    </source>
</evidence>
<dbReference type="OrthoDB" id="10427479at2759"/>
<reference evidence="2 3" key="1">
    <citation type="submission" date="2018-07" db="EMBL/GenBank/DDBJ databases">
        <title>A high quality draft genome assembly of the barn swallow (H. rustica rustica).</title>
        <authorList>
            <person name="Formenti G."/>
            <person name="Chiara M."/>
            <person name="Poveda L."/>
            <person name="Francoijs K.-J."/>
            <person name="Bonisoli-Alquati A."/>
            <person name="Canova L."/>
            <person name="Gianfranceschi L."/>
            <person name="Horner D.S."/>
            <person name="Saino N."/>
        </authorList>
    </citation>
    <scope>NUCLEOTIDE SEQUENCE [LARGE SCALE GENOMIC DNA]</scope>
    <source>
        <strain evidence="2">Chelidonia</strain>
        <tissue evidence="2">Blood</tissue>
    </source>
</reference>
<feature type="region of interest" description="Disordered" evidence="1">
    <location>
        <begin position="68"/>
        <end position="147"/>
    </location>
</feature>
<keyword evidence="3" id="KW-1185">Reference proteome</keyword>
<gene>
    <name evidence="2" type="ORF">DUI87_08230</name>
</gene>
<dbReference type="AlphaFoldDB" id="A0A3M0KS84"/>
<evidence type="ECO:0000313" key="2">
    <source>
        <dbReference type="EMBL" id="RMC16023.1"/>
    </source>
</evidence>
<dbReference type="Proteomes" id="UP000269221">
    <property type="component" value="Unassembled WGS sequence"/>
</dbReference>
<organism evidence="2 3">
    <name type="scientific">Hirundo rustica rustica</name>
    <dbReference type="NCBI Taxonomy" id="333673"/>
    <lineage>
        <taxon>Eukaryota</taxon>
        <taxon>Metazoa</taxon>
        <taxon>Chordata</taxon>
        <taxon>Craniata</taxon>
        <taxon>Vertebrata</taxon>
        <taxon>Euteleostomi</taxon>
        <taxon>Archelosauria</taxon>
        <taxon>Archosauria</taxon>
        <taxon>Dinosauria</taxon>
        <taxon>Saurischia</taxon>
        <taxon>Theropoda</taxon>
        <taxon>Coelurosauria</taxon>
        <taxon>Aves</taxon>
        <taxon>Neognathae</taxon>
        <taxon>Neoaves</taxon>
        <taxon>Telluraves</taxon>
        <taxon>Australaves</taxon>
        <taxon>Passeriformes</taxon>
        <taxon>Sylvioidea</taxon>
        <taxon>Hirundinidae</taxon>
        <taxon>Hirundo</taxon>
    </lineage>
</organism>
<accession>A0A3M0KS84</accession>
<sequence length="164" mass="17345">MGSKTDPLLAKAEPISDDDGVSGIRYFFSSEKDASHLLHIELVSCTLIHDQNPLNFANLVMEPVASLAPAAGKPSPCPNKGESDGAAAEPTDVTTIQVPAEPQGQPQTAAVAPVETKKYKVKSEHPGNKDKKGGPSQPGGESEVEIITESLTYESLRKLQKDLA</sequence>
<name>A0A3M0KS84_HIRRU</name>
<dbReference type="EMBL" id="QRBI01000104">
    <property type="protein sequence ID" value="RMC16023.1"/>
    <property type="molecule type" value="Genomic_DNA"/>
</dbReference>
<proteinExistence type="predicted"/>
<evidence type="ECO:0000313" key="3">
    <source>
        <dbReference type="Proteomes" id="UP000269221"/>
    </source>
</evidence>
<comment type="caution">
    <text evidence="2">The sequence shown here is derived from an EMBL/GenBank/DDBJ whole genome shotgun (WGS) entry which is preliminary data.</text>
</comment>